<dbReference type="EMBL" id="CP118246">
    <property type="protein sequence ID" value="WDR03261.1"/>
    <property type="molecule type" value="Genomic_DNA"/>
</dbReference>
<reference evidence="2 3" key="1">
    <citation type="submission" date="2023-02" db="EMBL/GenBank/DDBJ databases">
        <title>Devosia algicola sp. nov., isolated from the phycosphere of marine algae.</title>
        <authorList>
            <person name="Kim J.M."/>
            <person name="Lee J.K."/>
            <person name="Choi B.J."/>
            <person name="Bayburt H."/>
            <person name="Jeon C.O."/>
        </authorList>
    </citation>
    <scope>NUCLEOTIDE SEQUENCE [LARGE SCALE GENOMIC DNA]</scope>
    <source>
        <strain evidence="2 3">G20-9</strain>
    </source>
</reference>
<dbReference type="InterPro" id="IPR008503">
    <property type="entry name" value="Asp_endopeptidase"/>
</dbReference>
<name>A0ABY7YPM3_9HYPH</name>
<gene>
    <name evidence="2" type="ORF">PSQ19_03635</name>
</gene>
<dbReference type="PANTHER" id="PTHR38037:SF1">
    <property type="entry name" value="ATP-DEPENDENT ZINC PROTEASE DOMAIN-CONTAINING PROTEIN-RELATED"/>
    <property type="match status" value="1"/>
</dbReference>
<proteinExistence type="predicted"/>
<keyword evidence="3" id="KW-1185">Reference proteome</keyword>
<feature type="domain" description="Retropepsin-like aspartic endopeptidase" evidence="1">
    <location>
        <begin position="10"/>
        <end position="141"/>
    </location>
</feature>
<dbReference type="Pfam" id="PF05618">
    <property type="entry name" value="Zn_protease"/>
    <property type="match status" value="1"/>
</dbReference>
<dbReference type="SUPFAM" id="SSF50630">
    <property type="entry name" value="Acid proteases"/>
    <property type="match status" value="1"/>
</dbReference>
<dbReference type="Gene3D" id="2.40.70.10">
    <property type="entry name" value="Acid Proteases"/>
    <property type="match status" value="1"/>
</dbReference>
<dbReference type="InterPro" id="IPR021109">
    <property type="entry name" value="Peptidase_aspartic_dom_sf"/>
</dbReference>
<dbReference type="PANTHER" id="PTHR38037">
    <property type="entry name" value="ZN_PROTEASE DOMAIN-CONTAINING PROTEIN"/>
    <property type="match status" value="1"/>
</dbReference>
<dbReference type="Proteomes" id="UP001220530">
    <property type="component" value="Chromosome"/>
</dbReference>
<evidence type="ECO:0000259" key="1">
    <source>
        <dbReference type="Pfam" id="PF05618"/>
    </source>
</evidence>
<accession>A0ABY7YPM3</accession>
<protein>
    <submittedName>
        <fullName evidence="2">RimK/LysX family protein</fullName>
    </submittedName>
</protein>
<dbReference type="RefSeq" id="WP_282219655.1">
    <property type="nucleotide sequence ID" value="NZ_CP118246.1"/>
</dbReference>
<evidence type="ECO:0000313" key="3">
    <source>
        <dbReference type="Proteomes" id="UP001220530"/>
    </source>
</evidence>
<evidence type="ECO:0000313" key="2">
    <source>
        <dbReference type="EMBL" id="WDR03261.1"/>
    </source>
</evidence>
<sequence length="154" mass="16889">MSKASRPMTIIGWREWVSLPQLGLERITAKIDTGARTSALHASNVAVIRHLDEAFVEFVVPGAGHERLCTAPLLDTRAIKNTGGKTEVRFIIQTQMLIAGRGWPIELSLADRGAMSFDLILGRTAIRRRNLLINPGRSFLTGDAQVPHGHEKAS</sequence>
<organism evidence="2 3">
    <name type="scientific">Devosia algicola</name>
    <dbReference type="NCBI Taxonomy" id="3026418"/>
    <lineage>
        <taxon>Bacteria</taxon>
        <taxon>Pseudomonadati</taxon>
        <taxon>Pseudomonadota</taxon>
        <taxon>Alphaproteobacteria</taxon>
        <taxon>Hyphomicrobiales</taxon>
        <taxon>Devosiaceae</taxon>
        <taxon>Devosia</taxon>
    </lineage>
</organism>